<dbReference type="EMBL" id="VLKZ01000001">
    <property type="protein sequence ID" value="TWI60067.1"/>
    <property type="molecule type" value="Genomic_DNA"/>
</dbReference>
<evidence type="ECO:0000313" key="2">
    <source>
        <dbReference type="Proteomes" id="UP000315711"/>
    </source>
</evidence>
<keyword evidence="2" id="KW-1185">Reference proteome</keyword>
<accession>A0A562QTL6</accession>
<dbReference type="Proteomes" id="UP000315711">
    <property type="component" value="Unassembled WGS sequence"/>
</dbReference>
<protein>
    <recommendedName>
        <fullName evidence="3">Coat F domain-containing protein</fullName>
    </recommendedName>
</protein>
<dbReference type="Gene3D" id="1.20.1260.10">
    <property type="match status" value="1"/>
</dbReference>
<proteinExistence type="predicted"/>
<evidence type="ECO:0008006" key="3">
    <source>
        <dbReference type="Google" id="ProtNLM"/>
    </source>
</evidence>
<evidence type="ECO:0000313" key="1">
    <source>
        <dbReference type="EMBL" id="TWI60067.1"/>
    </source>
</evidence>
<reference evidence="1 2" key="1">
    <citation type="journal article" date="2015" name="Stand. Genomic Sci.">
        <title>Genomic Encyclopedia of Bacterial and Archaeal Type Strains, Phase III: the genomes of soil and plant-associated and newly described type strains.</title>
        <authorList>
            <person name="Whitman W.B."/>
            <person name="Woyke T."/>
            <person name="Klenk H.P."/>
            <person name="Zhou Y."/>
            <person name="Lilburn T.G."/>
            <person name="Beck B.J."/>
            <person name="De Vos P."/>
            <person name="Vandamme P."/>
            <person name="Eisen J.A."/>
            <person name="Garrity G."/>
            <person name="Hugenholtz P."/>
            <person name="Kyrpides N.C."/>
        </authorList>
    </citation>
    <scope>NUCLEOTIDE SEQUENCE [LARGE SCALE GENOMIC DNA]</scope>
    <source>
        <strain evidence="1 2">CGMCC 1.10116</strain>
    </source>
</reference>
<sequence>MQQQQQQPVSMQQPIMPEPPAVITTKDHLYISDMLSWNLLAMKKAHFFAQQCQDQEIKQTLEKAGSMHQQHYQKILSHLQVATNQQQTIPVQ</sequence>
<organism evidence="1 2">
    <name type="scientific">Halalkalibacter nanhaiisediminis</name>
    <dbReference type="NCBI Taxonomy" id="688079"/>
    <lineage>
        <taxon>Bacteria</taxon>
        <taxon>Bacillati</taxon>
        <taxon>Bacillota</taxon>
        <taxon>Bacilli</taxon>
        <taxon>Bacillales</taxon>
        <taxon>Bacillaceae</taxon>
        <taxon>Halalkalibacter</taxon>
    </lineage>
</organism>
<comment type="caution">
    <text evidence="1">The sequence shown here is derived from an EMBL/GenBank/DDBJ whole genome shotgun (WGS) entry which is preliminary data.</text>
</comment>
<dbReference type="RefSeq" id="WP_144448873.1">
    <property type="nucleotide sequence ID" value="NZ_VLKZ01000001.1"/>
</dbReference>
<gene>
    <name evidence="1" type="ORF">IQ10_00491</name>
</gene>
<dbReference type="OrthoDB" id="1799385at2"/>
<dbReference type="AlphaFoldDB" id="A0A562QTL6"/>
<name>A0A562QTL6_9BACI</name>
<dbReference type="InterPro" id="IPR012347">
    <property type="entry name" value="Ferritin-like"/>
</dbReference>